<reference evidence="7" key="1">
    <citation type="journal article" date="2023" name="IMA Fungus">
        <title>Comparative genomic study of the Penicillium genus elucidates a diverse pangenome and 15 lateral gene transfer events.</title>
        <authorList>
            <person name="Petersen C."/>
            <person name="Sorensen T."/>
            <person name="Nielsen M.R."/>
            <person name="Sondergaard T.E."/>
            <person name="Sorensen J.L."/>
            <person name="Fitzpatrick D.A."/>
            <person name="Frisvad J.C."/>
            <person name="Nielsen K.L."/>
        </authorList>
    </citation>
    <scope>NUCLEOTIDE SEQUENCE</scope>
    <source>
        <strain evidence="7">IBT 15450</strain>
    </source>
</reference>
<comment type="caution">
    <text evidence="7">The sequence shown here is derived from an EMBL/GenBank/DDBJ whole genome shotgun (WGS) entry which is preliminary data.</text>
</comment>
<feature type="binding site" evidence="5">
    <location>
        <position position="232"/>
    </location>
    <ligand>
        <name>Fe cation</name>
        <dbReference type="ChEBI" id="CHEBI:24875"/>
        <note>catalytic</note>
    </ligand>
</feature>
<keyword evidence="8" id="KW-1185">Reference proteome</keyword>
<dbReference type="InterPro" id="IPR004294">
    <property type="entry name" value="Carotenoid_Oase"/>
</dbReference>
<protein>
    <submittedName>
        <fullName evidence="7">Uncharacterized protein</fullName>
    </submittedName>
</protein>
<comment type="similarity">
    <text evidence="1">Belongs to the carotenoid oxygenase family.</text>
</comment>
<dbReference type="EMBL" id="JAQJZL010000004">
    <property type="protein sequence ID" value="KAJ6043901.1"/>
    <property type="molecule type" value="Genomic_DNA"/>
</dbReference>
<sequence length="281" mass="31059">MLAKNSECDMDPRHGSYGQPNTFGVLPRRNPKPQDVRWFTTLKNHFFGHLANHLEGKDGCIYLDTFLADGATLNVSPNMHPELDAGKAERQIKGKFVRLRIDPHAESTELELPVVLSDIIGEMPRCDDWFTTRPYNNAFGTRFTPKGFDAILHIDIAVSITHIWEAGESFLVGEPCFVPRAKDYNEGDGYLVVCARDTNTRLASLVILDATNVAAGPLSIIELPVVLCEGVHGNWVDASEIPVRRPLVDYSGVTPELLAKFGTGAPKTCDKLIGHPVKLTR</sequence>
<dbReference type="Pfam" id="PF03055">
    <property type="entry name" value="RPE65"/>
    <property type="match status" value="1"/>
</dbReference>
<evidence type="ECO:0000256" key="1">
    <source>
        <dbReference type="ARBA" id="ARBA00006787"/>
    </source>
</evidence>
<proteinExistence type="inferred from homology"/>
<feature type="compositionally biased region" description="Basic and acidic residues" evidence="6">
    <location>
        <begin position="1"/>
        <end position="14"/>
    </location>
</feature>
<evidence type="ECO:0000256" key="4">
    <source>
        <dbReference type="ARBA" id="ARBA00023004"/>
    </source>
</evidence>
<dbReference type="Proteomes" id="UP001219568">
    <property type="component" value="Unassembled WGS sequence"/>
</dbReference>
<dbReference type="PANTHER" id="PTHR10543:SF89">
    <property type="entry name" value="CAROTENOID 9,10(9',10')-CLEAVAGE DIOXYGENASE 1"/>
    <property type="match status" value="1"/>
</dbReference>
<gene>
    <name evidence="7" type="ORF">N7460_005256</name>
</gene>
<feature type="region of interest" description="Disordered" evidence="6">
    <location>
        <begin position="1"/>
        <end position="29"/>
    </location>
</feature>
<accession>A0AAD6N9I9</accession>
<evidence type="ECO:0000256" key="5">
    <source>
        <dbReference type="PIRSR" id="PIRSR604294-1"/>
    </source>
</evidence>
<dbReference type="PANTHER" id="PTHR10543">
    <property type="entry name" value="BETA-CAROTENE DIOXYGENASE"/>
    <property type="match status" value="1"/>
</dbReference>
<evidence type="ECO:0000256" key="6">
    <source>
        <dbReference type="SAM" id="MobiDB-lite"/>
    </source>
</evidence>
<name>A0AAD6N9I9_PENCN</name>
<dbReference type="GO" id="GO:0016121">
    <property type="term" value="P:carotene catabolic process"/>
    <property type="evidence" value="ECO:0007669"/>
    <property type="project" value="TreeGrafter"/>
</dbReference>
<dbReference type="GO" id="GO:0010436">
    <property type="term" value="F:carotenoid dioxygenase activity"/>
    <property type="evidence" value="ECO:0007669"/>
    <property type="project" value="TreeGrafter"/>
</dbReference>
<dbReference type="GO" id="GO:0046872">
    <property type="term" value="F:metal ion binding"/>
    <property type="evidence" value="ECO:0007669"/>
    <property type="project" value="UniProtKB-KW"/>
</dbReference>
<evidence type="ECO:0000313" key="7">
    <source>
        <dbReference type="EMBL" id="KAJ6043901.1"/>
    </source>
</evidence>
<keyword evidence="2 5" id="KW-0479">Metal-binding</keyword>
<dbReference type="AlphaFoldDB" id="A0AAD6N9I9"/>
<keyword evidence="4 5" id="KW-0408">Iron</keyword>
<reference evidence="7" key="2">
    <citation type="submission" date="2023-01" db="EMBL/GenBank/DDBJ databases">
        <authorList>
            <person name="Petersen C."/>
        </authorList>
    </citation>
    <scope>NUCLEOTIDE SEQUENCE</scope>
    <source>
        <strain evidence="7">IBT 15450</strain>
    </source>
</reference>
<evidence type="ECO:0000313" key="8">
    <source>
        <dbReference type="Proteomes" id="UP001219568"/>
    </source>
</evidence>
<comment type="cofactor">
    <cofactor evidence="5">
        <name>Fe(2+)</name>
        <dbReference type="ChEBI" id="CHEBI:29033"/>
    </cofactor>
    <text evidence="5">Binds 1 Fe(2+) ion per subunit.</text>
</comment>
<organism evidence="7 8">
    <name type="scientific">Penicillium canescens</name>
    <dbReference type="NCBI Taxonomy" id="5083"/>
    <lineage>
        <taxon>Eukaryota</taxon>
        <taxon>Fungi</taxon>
        <taxon>Dikarya</taxon>
        <taxon>Ascomycota</taxon>
        <taxon>Pezizomycotina</taxon>
        <taxon>Eurotiomycetes</taxon>
        <taxon>Eurotiomycetidae</taxon>
        <taxon>Eurotiales</taxon>
        <taxon>Aspergillaceae</taxon>
        <taxon>Penicillium</taxon>
    </lineage>
</organism>
<evidence type="ECO:0000256" key="3">
    <source>
        <dbReference type="ARBA" id="ARBA00023002"/>
    </source>
</evidence>
<keyword evidence="3" id="KW-0560">Oxidoreductase</keyword>
<evidence type="ECO:0000256" key="2">
    <source>
        <dbReference type="ARBA" id="ARBA00022723"/>
    </source>
</evidence>
<feature type="binding site" evidence="5">
    <location>
        <position position="49"/>
    </location>
    <ligand>
        <name>Fe cation</name>
        <dbReference type="ChEBI" id="CHEBI:24875"/>
        <note>catalytic</note>
    </ligand>
</feature>